<evidence type="ECO:0000313" key="3">
    <source>
        <dbReference type="Proteomes" id="UP000252107"/>
    </source>
</evidence>
<proteinExistence type="predicted"/>
<dbReference type="Proteomes" id="UP000252107">
    <property type="component" value="Unassembled WGS sequence"/>
</dbReference>
<dbReference type="Gene3D" id="3.40.50.300">
    <property type="entry name" value="P-loop containing nucleotide triphosphate hydrolases"/>
    <property type="match status" value="1"/>
</dbReference>
<accession>A0A367QS25</accession>
<dbReference type="InterPro" id="IPR007111">
    <property type="entry name" value="NACHT_NTPase"/>
</dbReference>
<dbReference type="InterPro" id="IPR027417">
    <property type="entry name" value="P-loop_NTPase"/>
</dbReference>
<comment type="caution">
    <text evidence="2">The sequence shown here is derived from an EMBL/GenBank/DDBJ whole genome shotgun (WGS) entry which is preliminary data.</text>
</comment>
<dbReference type="EMBL" id="LXQD01000306">
    <property type="protein sequence ID" value="RCJ26998.1"/>
    <property type="molecule type" value="Genomic_DNA"/>
</dbReference>
<keyword evidence="3" id="KW-1185">Reference proteome</keyword>
<protein>
    <recommendedName>
        <fullName evidence="1">NACHT domain-containing protein</fullName>
    </recommendedName>
</protein>
<sequence length="652" mass="75683">MTQVEKFLEIANKTFGIDNETGRGRLNPFYIHVPAKVSKGFLAATPKSTGKAILTNPLIFLGNIRDPLVSPYAGQYTVGAPSISIIVGQYGFGKTELIHQICDFLKNRHSDNQGLFPLPINLAFCRSKLGILNRNIKPSVEDFSNLLFGHLLNQAEFNISFVFEDLLPIIKHGNILLILDGLDELLSNTSQHQTFFAALTNFLCNNEKIKSGGFRFKVIVCARLEYLRAVDNSEATELVKIINRENLNKIPVSVYFLNLDALDDSRINSYIDSTISDDELFENVKKNTKLLDILRRPLLLRIFCDLVKDRQNFELDNLLKVEQAGELLEIFTERASKDVDLSHAQERIAAFTWNLDNLARKSLEFYQDGKAEMSIDDIKYFIEPIGENFSEFDDDEVLSSIHKCPFLQRFSDYSVRFAHRSFLEFFTAKGVAIALKEENRKPFDELVLNVDTRKFLKYLVNKLFNSQDKFDELTRGSYGLQSEHEWELKTNLSFDELENIRKTLLLSMTEPENPPADTEKLIRRFLKIEDDGLHPRFLLYCYESVAVYLRDHQWDEKVRGINQDFHNLSKLRLENTLSRLDLQEIPSYLKTPLKLLVERILDIGQRLRYRWVKEYLNEDKQRYLIEAFNADDEKETLDRIRMILRHIENSIF</sequence>
<reference evidence="2" key="1">
    <citation type="submission" date="2016-04" db="EMBL/GenBank/DDBJ databases">
        <authorList>
            <person name="Tabuchi Yagui T.R."/>
        </authorList>
    </citation>
    <scope>NUCLEOTIDE SEQUENCE [LARGE SCALE GENOMIC DNA]</scope>
    <source>
        <strain evidence="2">NIES-26</strain>
    </source>
</reference>
<gene>
    <name evidence="2" type="ORF">A6770_02175</name>
</gene>
<dbReference type="AlphaFoldDB" id="A0A367QS25"/>
<organism evidence="2 3">
    <name type="scientific">Nostoc minutum NIES-26</name>
    <dbReference type="NCBI Taxonomy" id="1844469"/>
    <lineage>
        <taxon>Bacteria</taxon>
        <taxon>Bacillati</taxon>
        <taxon>Cyanobacteriota</taxon>
        <taxon>Cyanophyceae</taxon>
        <taxon>Nostocales</taxon>
        <taxon>Nostocaceae</taxon>
        <taxon>Nostoc</taxon>
    </lineage>
</organism>
<feature type="domain" description="NACHT" evidence="1">
    <location>
        <begin position="83"/>
        <end position="193"/>
    </location>
</feature>
<name>A0A367QS25_9NOSO</name>
<evidence type="ECO:0000259" key="1">
    <source>
        <dbReference type="Pfam" id="PF05729"/>
    </source>
</evidence>
<evidence type="ECO:0000313" key="2">
    <source>
        <dbReference type="EMBL" id="RCJ26998.1"/>
    </source>
</evidence>
<dbReference type="Pfam" id="PF05729">
    <property type="entry name" value="NACHT"/>
    <property type="match status" value="1"/>
</dbReference>
<dbReference type="SUPFAM" id="SSF52540">
    <property type="entry name" value="P-loop containing nucleoside triphosphate hydrolases"/>
    <property type="match status" value="1"/>
</dbReference>